<comment type="caution">
    <text evidence="1">The sequence shown here is derived from an EMBL/GenBank/DDBJ whole genome shotgun (WGS) entry which is preliminary data.</text>
</comment>
<feature type="non-terminal residue" evidence="1">
    <location>
        <position position="134"/>
    </location>
</feature>
<accession>A0AAN6XTJ9</accession>
<name>A0AAN6XTJ9_9PEZI</name>
<dbReference type="EMBL" id="MU858437">
    <property type="protein sequence ID" value="KAK4206340.1"/>
    <property type="molecule type" value="Genomic_DNA"/>
</dbReference>
<keyword evidence="2" id="KW-1185">Reference proteome</keyword>
<feature type="non-terminal residue" evidence="1">
    <location>
        <position position="1"/>
    </location>
</feature>
<evidence type="ECO:0000313" key="2">
    <source>
        <dbReference type="Proteomes" id="UP001301769"/>
    </source>
</evidence>
<reference evidence="1" key="2">
    <citation type="submission" date="2023-05" db="EMBL/GenBank/DDBJ databases">
        <authorList>
            <consortium name="Lawrence Berkeley National Laboratory"/>
            <person name="Steindorff A."/>
            <person name="Hensen N."/>
            <person name="Bonometti L."/>
            <person name="Westerberg I."/>
            <person name="Brannstrom I.O."/>
            <person name="Guillou S."/>
            <person name="Cros-Aarteil S."/>
            <person name="Calhoun S."/>
            <person name="Haridas S."/>
            <person name="Kuo A."/>
            <person name="Mondo S."/>
            <person name="Pangilinan J."/>
            <person name="Riley R."/>
            <person name="Labutti K."/>
            <person name="Andreopoulos B."/>
            <person name="Lipzen A."/>
            <person name="Chen C."/>
            <person name="Yanf M."/>
            <person name="Daum C."/>
            <person name="Ng V."/>
            <person name="Clum A."/>
            <person name="Ohm R."/>
            <person name="Martin F."/>
            <person name="Silar P."/>
            <person name="Natvig D."/>
            <person name="Lalanne C."/>
            <person name="Gautier V."/>
            <person name="Ament-Velasquez S.L."/>
            <person name="Kruys A."/>
            <person name="Hutchinson M.I."/>
            <person name="Powell A.J."/>
            <person name="Barry K."/>
            <person name="Miller A.N."/>
            <person name="Grigoriev I.V."/>
            <person name="Debuchy R."/>
            <person name="Gladieux P."/>
            <person name="Thoren M.H."/>
            <person name="Johannesson H."/>
        </authorList>
    </citation>
    <scope>NUCLEOTIDE SEQUENCE</scope>
    <source>
        <strain evidence="1">PSN293</strain>
    </source>
</reference>
<organism evidence="1 2">
    <name type="scientific">Rhypophila decipiens</name>
    <dbReference type="NCBI Taxonomy" id="261697"/>
    <lineage>
        <taxon>Eukaryota</taxon>
        <taxon>Fungi</taxon>
        <taxon>Dikarya</taxon>
        <taxon>Ascomycota</taxon>
        <taxon>Pezizomycotina</taxon>
        <taxon>Sordariomycetes</taxon>
        <taxon>Sordariomycetidae</taxon>
        <taxon>Sordariales</taxon>
        <taxon>Naviculisporaceae</taxon>
        <taxon>Rhypophila</taxon>
    </lineage>
</organism>
<dbReference type="Proteomes" id="UP001301769">
    <property type="component" value="Unassembled WGS sequence"/>
</dbReference>
<evidence type="ECO:0000313" key="1">
    <source>
        <dbReference type="EMBL" id="KAK4206340.1"/>
    </source>
</evidence>
<proteinExistence type="predicted"/>
<reference evidence="1" key="1">
    <citation type="journal article" date="2023" name="Mol. Phylogenet. Evol.">
        <title>Genome-scale phylogeny and comparative genomics of the fungal order Sordariales.</title>
        <authorList>
            <person name="Hensen N."/>
            <person name="Bonometti L."/>
            <person name="Westerberg I."/>
            <person name="Brannstrom I.O."/>
            <person name="Guillou S."/>
            <person name="Cros-Aarteil S."/>
            <person name="Calhoun S."/>
            <person name="Haridas S."/>
            <person name="Kuo A."/>
            <person name="Mondo S."/>
            <person name="Pangilinan J."/>
            <person name="Riley R."/>
            <person name="LaButti K."/>
            <person name="Andreopoulos B."/>
            <person name="Lipzen A."/>
            <person name="Chen C."/>
            <person name="Yan M."/>
            <person name="Daum C."/>
            <person name="Ng V."/>
            <person name="Clum A."/>
            <person name="Steindorff A."/>
            <person name="Ohm R.A."/>
            <person name="Martin F."/>
            <person name="Silar P."/>
            <person name="Natvig D.O."/>
            <person name="Lalanne C."/>
            <person name="Gautier V."/>
            <person name="Ament-Velasquez S.L."/>
            <person name="Kruys A."/>
            <person name="Hutchinson M.I."/>
            <person name="Powell A.J."/>
            <person name="Barry K."/>
            <person name="Miller A.N."/>
            <person name="Grigoriev I.V."/>
            <person name="Debuchy R."/>
            <person name="Gladieux P."/>
            <person name="Hiltunen Thoren M."/>
            <person name="Johannesson H."/>
        </authorList>
    </citation>
    <scope>NUCLEOTIDE SEQUENCE</scope>
    <source>
        <strain evidence="1">PSN293</strain>
    </source>
</reference>
<sequence length="134" mass="15707">KRPKRGDLSRDERLRVKALHSIGHTYEEIRQHTGFSTRQIQTAANGLVTPQKHRQHHNKLAIKTPERQQFKQWLQSGRNRYIPIVTLPYHLPPPLNSHGEVALNRALQELGGRSVIRPRRIPLTREQKLARKDW</sequence>
<dbReference type="AlphaFoldDB" id="A0AAN6XTJ9"/>
<gene>
    <name evidence="1" type="ORF">QBC37DRAFT_268493</name>
</gene>
<protein>
    <submittedName>
        <fullName evidence="1">Uncharacterized protein</fullName>
    </submittedName>
</protein>